<dbReference type="InterPro" id="IPR050090">
    <property type="entry name" value="Tyrosine_recombinase_XerCD"/>
</dbReference>
<dbReference type="RefSeq" id="WP_146529505.1">
    <property type="nucleotide sequence ID" value="NZ_SJPV01000010.1"/>
</dbReference>
<dbReference type="InterPro" id="IPR011010">
    <property type="entry name" value="DNA_brk_join_enz"/>
</dbReference>
<dbReference type="Gene3D" id="1.10.150.130">
    <property type="match status" value="1"/>
</dbReference>
<dbReference type="PANTHER" id="PTHR30349">
    <property type="entry name" value="PHAGE INTEGRASE-RELATED"/>
    <property type="match status" value="1"/>
</dbReference>
<protein>
    <submittedName>
        <fullName evidence="9">Phage integrase family protein</fullName>
    </submittedName>
</protein>
<evidence type="ECO:0000256" key="4">
    <source>
        <dbReference type="ARBA" id="ARBA00023172"/>
    </source>
</evidence>
<evidence type="ECO:0000256" key="2">
    <source>
        <dbReference type="ARBA" id="ARBA00022908"/>
    </source>
</evidence>
<name>A0A5C6D8V3_9BACT</name>
<organism evidence="9 10">
    <name type="scientific">Novipirellula artificiosorum</name>
    <dbReference type="NCBI Taxonomy" id="2528016"/>
    <lineage>
        <taxon>Bacteria</taxon>
        <taxon>Pseudomonadati</taxon>
        <taxon>Planctomycetota</taxon>
        <taxon>Planctomycetia</taxon>
        <taxon>Pirellulales</taxon>
        <taxon>Pirellulaceae</taxon>
        <taxon>Novipirellula</taxon>
    </lineage>
</organism>
<dbReference type="EMBL" id="SJPV01000010">
    <property type="protein sequence ID" value="TWU33228.1"/>
    <property type="molecule type" value="Genomic_DNA"/>
</dbReference>
<reference evidence="9 10" key="1">
    <citation type="submission" date="2019-02" db="EMBL/GenBank/DDBJ databases">
        <title>Deep-cultivation of Planctomycetes and their phenomic and genomic characterization uncovers novel biology.</title>
        <authorList>
            <person name="Wiegand S."/>
            <person name="Jogler M."/>
            <person name="Boedeker C."/>
            <person name="Pinto D."/>
            <person name="Vollmers J."/>
            <person name="Rivas-Marin E."/>
            <person name="Kohn T."/>
            <person name="Peeters S.H."/>
            <person name="Heuer A."/>
            <person name="Rast P."/>
            <person name="Oberbeckmann S."/>
            <person name="Bunk B."/>
            <person name="Jeske O."/>
            <person name="Meyerdierks A."/>
            <person name="Storesund J.E."/>
            <person name="Kallscheuer N."/>
            <person name="Luecker S."/>
            <person name="Lage O.M."/>
            <person name="Pohl T."/>
            <person name="Merkel B.J."/>
            <person name="Hornburger P."/>
            <person name="Mueller R.-W."/>
            <person name="Bruemmer F."/>
            <person name="Labrenz M."/>
            <person name="Spormann A.M."/>
            <person name="Op Den Camp H."/>
            <person name="Overmann J."/>
            <person name="Amann R."/>
            <person name="Jetten M.S.M."/>
            <person name="Mascher T."/>
            <person name="Medema M.H."/>
            <person name="Devos D.P."/>
            <person name="Kaster A.-K."/>
            <person name="Ovreas L."/>
            <person name="Rohde M."/>
            <person name="Galperin M.Y."/>
            <person name="Jogler C."/>
        </authorList>
    </citation>
    <scope>NUCLEOTIDE SEQUENCE [LARGE SCALE GENOMIC DNA]</scope>
    <source>
        <strain evidence="9 10">Poly41</strain>
    </source>
</reference>
<proteinExistence type="inferred from homology"/>
<sequence>MASLRLEDDRGRKGYRLQFRDAEKRNRTIWLGDVPEWRAQEVKEHVEHLLDRVKKKCPPEMATADWLSGIDDDLRNKLARCGLCESVAKRVARVLTLEKWIDEYIGERQDVKDSSKISYRQAKANLIDFFGRKKLLRDITLAEGKRWRVWLKTKGNRRDKKRKTMAEDTVRRRTATAKQFFAEAVERGYMPADPFAKLPSAIQENEKRQFFVEASVIESCMEYCPDLEWQTILALARYGAMRCPSELVALRWSDVDLPAGRMVINASKTEHHSTGGVRVCPIFPELRPYLEVAWDAAPEGAEFVINRYRQSTQNLRSTFLLILKRAGITPWPKLFQNLRASRETELLARYPAKDVVGWVGNSIPVAMKSYAMATDEAFKAASDPHGQTIATPSEPNNVARDSERGHNADSGCNRGCTGGCISGQSGAIEDLGNSALNYENTAKGGVFIVQDSVGNHYLMGDTEFESVTSAV</sequence>
<dbReference type="OrthoDB" id="262002at2"/>
<dbReference type="Proteomes" id="UP000319143">
    <property type="component" value="Unassembled WGS sequence"/>
</dbReference>
<dbReference type="PROSITE" id="PS51900">
    <property type="entry name" value="CB"/>
    <property type="match status" value="1"/>
</dbReference>
<dbReference type="InterPro" id="IPR013762">
    <property type="entry name" value="Integrase-like_cat_sf"/>
</dbReference>
<keyword evidence="4" id="KW-0233">DNA recombination</keyword>
<dbReference type="SUPFAM" id="SSF56349">
    <property type="entry name" value="DNA breaking-rejoining enzymes"/>
    <property type="match status" value="1"/>
</dbReference>
<evidence type="ECO:0000256" key="5">
    <source>
        <dbReference type="PROSITE-ProRule" id="PRU01248"/>
    </source>
</evidence>
<dbReference type="InterPro" id="IPR044068">
    <property type="entry name" value="CB"/>
</dbReference>
<feature type="domain" description="Core-binding (CB)" evidence="8">
    <location>
        <begin position="95"/>
        <end position="185"/>
    </location>
</feature>
<dbReference type="GO" id="GO:0003677">
    <property type="term" value="F:DNA binding"/>
    <property type="evidence" value="ECO:0007669"/>
    <property type="project" value="UniProtKB-UniRule"/>
</dbReference>
<accession>A0A5C6D8V3</accession>
<dbReference type="AlphaFoldDB" id="A0A5C6D8V3"/>
<dbReference type="GO" id="GO:0006310">
    <property type="term" value="P:DNA recombination"/>
    <property type="evidence" value="ECO:0007669"/>
    <property type="project" value="UniProtKB-KW"/>
</dbReference>
<dbReference type="InterPro" id="IPR025269">
    <property type="entry name" value="SAM-like_dom"/>
</dbReference>
<dbReference type="PANTHER" id="PTHR30349:SF64">
    <property type="entry name" value="PROPHAGE INTEGRASE INTD-RELATED"/>
    <property type="match status" value="1"/>
</dbReference>
<evidence type="ECO:0000256" key="3">
    <source>
        <dbReference type="ARBA" id="ARBA00023125"/>
    </source>
</evidence>
<evidence type="ECO:0000313" key="9">
    <source>
        <dbReference type="EMBL" id="TWU33228.1"/>
    </source>
</evidence>
<dbReference type="PROSITE" id="PS51898">
    <property type="entry name" value="TYR_RECOMBINASE"/>
    <property type="match status" value="1"/>
</dbReference>
<evidence type="ECO:0000256" key="1">
    <source>
        <dbReference type="ARBA" id="ARBA00008857"/>
    </source>
</evidence>
<dbReference type="GO" id="GO:0015074">
    <property type="term" value="P:DNA integration"/>
    <property type="evidence" value="ECO:0007669"/>
    <property type="project" value="UniProtKB-KW"/>
</dbReference>
<comment type="caution">
    <text evidence="9">The sequence shown here is derived from an EMBL/GenBank/DDBJ whole genome shotgun (WGS) entry which is preliminary data.</text>
</comment>
<dbReference type="InterPro" id="IPR002104">
    <property type="entry name" value="Integrase_catalytic"/>
</dbReference>
<evidence type="ECO:0000256" key="6">
    <source>
        <dbReference type="SAM" id="MobiDB-lite"/>
    </source>
</evidence>
<keyword evidence="10" id="KW-1185">Reference proteome</keyword>
<dbReference type="InterPro" id="IPR010998">
    <property type="entry name" value="Integrase_recombinase_N"/>
</dbReference>
<evidence type="ECO:0000259" key="8">
    <source>
        <dbReference type="PROSITE" id="PS51900"/>
    </source>
</evidence>
<keyword evidence="2" id="KW-0229">DNA integration</keyword>
<feature type="domain" description="Tyr recombinase" evidence="7">
    <location>
        <begin position="197"/>
        <end position="383"/>
    </location>
</feature>
<evidence type="ECO:0000313" key="10">
    <source>
        <dbReference type="Proteomes" id="UP000319143"/>
    </source>
</evidence>
<gene>
    <name evidence="9" type="ORF">Poly41_49800</name>
</gene>
<evidence type="ECO:0000259" key="7">
    <source>
        <dbReference type="PROSITE" id="PS51898"/>
    </source>
</evidence>
<comment type="similarity">
    <text evidence="1">Belongs to the 'phage' integrase family.</text>
</comment>
<feature type="region of interest" description="Disordered" evidence="6">
    <location>
        <begin position="386"/>
        <end position="409"/>
    </location>
</feature>
<dbReference type="Gene3D" id="1.10.443.10">
    <property type="entry name" value="Intergrase catalytic core"/>
    <property type="match status" value="1"/>
</dbReference>
<dbReference type="Pfam" id="PF13102">
    <property type="entry name" value="Phage_int_SAM_5"/>
    <property type="match status" value="1"/>
</dbReference>
<dbReference type="Pfam" id="PF00589">
    <property type="entry name" value="Phage_integrase"/>
    <property type="match status" value="1"/>
</dbReference>
<keyword evidence="3 5" id="KW-0238">DNA-binding</keyword>